<evidence type="ECO:0000313" key="7">
    <source>
        <dbReference type="EMBL" id="VVU50990.1"/>
    </source>
</evidence>
<proteinExistence type="predicted"/>
<comment type="cofactor">
    <cofactor evidence="1">
        <name>Zn(2+)</name>
        <dbReference type="ChEBI" id="CHEBI:29105"/>
    </cofactor>
</comment>
<accession>A0A6P2GB78</accession>
<feature type="domain" description="Succinylglutamate desuccinylase/Aspartoacylase catalytic" evidence="5">
    <location>
        <begin position="30"/>
        <end position="213"/>
    </location>
</feature>
<evidence type="ECO:0000256" key="2">
    <source>
        <dbReference type="ARBA" id="ARBA00022723"/>
    </source>
</evidence>
<dbReference type="InterPro" id="IPR055438">
    <property type="entry name" value="AstE_AspA_cat"/>
</dbReference>
<organism evidence="7 8">
    <name type="scientific">Burkholderia anthina</name>
    <dbReference type="NCBI Taxonomy" id="179879"/>
    <lineage>
        <taxon>Bacteria</taxon>
        <taxon>Pseudomonadati</taxon>
        <taxon>Pseudomonadota</taxon>
        <taxon>Betaproteobacteria</taxon>
        <taxon>Burkholderiales</taxon>
        <taxon>Burkholderiaceae</taxon>
        <taxon>Burkholderia</taxon>
        <taxon>Burkholderia cepacia complex</taxon>
    </lineage>
</organism>
<evidence type="ECO:0000313" key="9">
    <source>
        <dbReference type="Proteomes" id="UP000755577"/>
    </source>
</evidence>
<keyword evidence="2" id="KW-0479">Metal-binding</keyword>
<dbReference type="AlphaFoldDB" id="A0A6P2GB78"/>
<dbReference type="Gene3D" id="3.40.630.10">
    <property type="entry name" value="Zn peptidases"/>
    <property type="match status" value="1"/>
</dbReference>
<dbReference type="InterPro" id="IPR053138">
    <property type="entry name" value="N-alpha-Ac-DABA_deacetylase"/>
</dbReference>
<gene>
    <name evidence="7" type="ORF">BAN20980_03710</name>
    <name evidence="6" type="ORF">JQK92_25395</name>
</gene>
<evidence type="ECO:0000256" key="4">
    <source>
        <dbReference type="ARBA" id="ARBA00022833"/>
    </source>
</evidence>
<evidence type="ECO:0000256" key="1">
    <source>
        <dbReference type="ARBA" id="ARBA00001947"/>
    </source>
</evidence>
<dbReference type="Proteomes" id="UP000494201">
    <property type="component" value="Unassembled WGS sequence"/>
</dbReference>
<dbReference type="GO" id="GO:0016788">
    <property type="term" value="F:hydrolase activity, acting on ester bonds"/>
    <property type="evidence" value="ECO:0007669"/>
    <property type="project" value="InterPro"/>
</dbReference>
<dbReference type="RefSeq" id="WP_174926975.1">
    <property type="nucleotide sequence ID" value="NZ_CABVLY010000014.1"/>
</dbReference>
<keyword evidence="9" id="KW-1185">Reference proteome</keyword>
<dbReference type="Pfam" id="PF24827">
    <property type="entry name" value="AstE_AspA_cat"/>
    <property type="match status" value="1"/>
</dbReference>
<keyword evidence="3" id="KW-0378">Hydrolase</keyword>
<dbReference type="PANTHER" id="PTHR37326">
    <property type="entry name" value="BLL3975 PROTEIN"/>
    <property type="match status" value="1"/>
</dbReference>
<dbReference type="EMBL" id="JAFCIQ010000021">
    <property type="protein sequence ID" value="MBM2769755.1"/>
    <property type="molecule type" value="Genomic_DNA"/>
</dbReference>
<keyword evidence="4" id="KW-0862">Zinc</keyword>
<dbReference type="Proteomes" id="UP000755577">
    <property type="component" value="Unassembled WGS sequence"/>
</dbReference>
<evidence type="ECO:0000256" key="3">
    <source>
        <dbReference type="ARBA" id="ARBA00022801"/>
    </source>
</evidence>
<name>A0A6P2GB78_9BURK</name>
<reference evidence="7 8" key="1">
    <citation type="submission" date="2019-09" db="EMBL/GenBank/DDBJ databases">
        <authorList>
            <person name="Depoorter E."/>
        </authorList>
    </citation>
    <scope>NUCLEOTIDE SEQUENCE [LARGE SCALE GENOMIC DNA]</scope>
    <source>
        <strain evidence="7">LMG 20980</strain>
    </source>
</reference>
<dbReference type="PANTHER" id="PTHR37326:SF1">
    <property type="entry name" value="BLL3975 PROTEIN"/>
    <property type="match status" value="1"/>
</dbReference>
<evidence type="ECO:0000313" key="6">
    <source>
        <dbReference type="EMBL" id="MBM2769755.1"/>
    </source>
</evidence>
<dbReference type="GeneID" id="56501758"/>
<dbReference type="CDD" id="cd06250">
    <property type="entry name" value="M14_PaAOTO_like"/>
    <property type="match status" value="1"/>
</dbReference>
<dbReference type="GO" id="GO:0046872">
    <property type="term" value="F:metal ion binding"/>
    <property type="evidence" value="ECO:0007669"/>
    <property type="project" value="UniProtKB-KW"/>
</dbReference>
<dbReference type="EMBL" id="CABVLY010000014">
    <property type="protein sequence ID" value="VVU50990.1"/>
    <property type="molecule type" value="Genomic_DNA"/>
</dbReference>
<evidence type="ECO:0000259" key="5">
    <source>
        <dbReference type="Pfam" id="PF24827"/>
    </source>
</evidence>
<dbReference type="SUPFAM" id="SSF53187">
    <property type="entry name" value="Zn-dependent exopeptidases"/>
    <property type="match status" value="1"/>
</dbReference>
<evidence type="ECO:0000313" key="8">
    <source>
        <dbReference type="Proteomes" id="UP000494201"/>
    </source>
</evidence>
<protein>
    <submittedName>
        <fullName evidence="6 7">Succinylglutamate desuccinylase/aspartoacylase</fullName>
    </submittedName>
</protein>
<reference evidence="6 9" key="2">
    <citation type="submission" date="2021-02" db="EMBL/GenBank/DDBJ databases">
        <title>Draft genome of the type strains Burkholderia anthina DSM16086.</title>
        <authorList>
            <person name="Hertel R."/>
            <person name="Meissner J."/>
            <person name="Poehlein A."/>
            <person name="Daniel R."/>
            <person name="Commichau F.M."/>
        </authorList>
    </citation>
    <scope>NUCLEOTIDE SEQUENCE [LARGE SCALE GENOMIC DNA]</scope>
    <source>
        <strain evidence="6 9">DSM 16086</strain>
    </source>
</reference>
<sequence length="378" mass="40166">MEQLEIPLPGTVPGMRIALREYTFGAAGAARSLYVQAALHAGEVPGLLVIQHLLERLAALERAGMLGGRVAVMTWANPIGMQQCIGGALTGRFDCAGSGNFDRRFPDMRAAVARRIEAGDVPRSVPDAKAWLTALSTPPADAADPVDYLKAMLLHRAFAHDIALDLHCDKTAVMHVYGNWAHEARATALARCLDAPMLLLEDHAGGGTFDQAFHDAWAQLRKHGMPGWRDDEAGPGFSAVVELRGQRDVSDALARGDADGLIEFLRTEAIVADRSATLAHAAPAVAALEAVDHVKADRTGIVCWKVPVGEHVDADAVIAEIVDAAADGAQHRVAVRSRPSGMLVARMHMPFVLAGQRIAMIAGRDAIPGRVSGALLPD</sequence>